<dbReference type="Proteomes" id="UP000288052">
    <property type="component" value="Unassembled WGS sequence"/>
</dbReference>
<evidence type="ECO:0000313" key="2">
    <source>
        <dbReference type="Proteomes" id="UP000288052"/>
    </source>
</evidence>
<accession>A0A430F736</accession>
<keyword evidence="2" id="KW-1185">Reference proteome</keyword>
<dbReference type="EMBL" id="QXGI01000005">
    <property type="protein sequence ID" value="RSX47210.1"/>
    <property type="molecule type" value="Genomic_DNA"/>
</dbReference>
<reference evidence="1 2" key="1">
    <citation type="submission" date="2018-09" db="EMBL/GenBank/DDBJ databases">
        <title>Characterization of the phylogenetic diversity of five novel species belonging to the genus Bifidobacterium.</title>
        <authorList>
            <person name="Lugli G.A."/>
            <person name="Duranti S."/>
            <person name="Milani C."/>
        </authorList>
    </citation>
    <scope>NUCLEOTIDE SEQUENCE [LARGE SCALE GENOMIC DNA]</scope>
    <source>
        <strain evidence="1 2">2020B</strain>
    </source>
</reference>
<sequence>MRRIVSALRKATAIGGALDASVVSVFAAGGGLTASRRRLYRPPPSAIGYAAARTAACRGIRRA</sequence>
<gene>
    <name evidence="1" type="ORF">D2E22_1394</name>
</gene>
<protein>
    <submittedName>
        <fullName evidence="1">Uncharacterized protein</fullName>
    </submittedName>
</protein>
<dbReference type="AlphaFoldDB" id="A0A430F736"/>
<organism evidence="1 2">
    <name type="scientific">Bifidobacterium castoris</name>
    <dbReference type="NCBI Taxonomy" id="2306972"/>
    <lineage>
        <taxon>Bacteria</taxon>
        <taxon>Bacillati</taxon>
        <taxon>Actinomycetota</taxon>
        <taxon>Actinomycetes</taxon>
        <taxon>Bifidobacteriales</taxon>
        <taxon>Bifidobacteriaceae</taxon>
        <taxon>Bifidobacterium</taxon>
    </lineage>
</organism>
<evidence type="ECO:0000313" key="1">
    <source>
        <dbReference type="EMBL" id="RSX47210.1"/>
    </source>
</evidence>
<name>A0A430F736_9BIFI</name>
<proteinExistence type="predicted"/>
<comment type="caution">
    <text evidence="1">The sequence shown here is derived from an EMBL/GenBank/DDBJ whole genome shotgun (WGS) entry which is preliminary data.</text>
</comment>